<feature type="coiled-coil region" evidence="1">
    <location>
        <begin position="207"/>
        <end position="251"/>
    </location>
</feature>
<dbReference type="Proteomes" id="UP000494329">
    <property type="component" value="Unassembled WGS sequence"/>
</dbReference>
<dbReference type="EMBL" id="CADIKF010000001">
    <property type="protein sequence ID" value="CAB3746427.1"/>
    <property type="molecule type" value="Genomic_DNA"/>
</dbReference>
<evidence type="ECO:0000313" key="3">
    <source>
        <dbReference type="EMBL" id="CAB3746427.1"/>
    </source>
</evidence>
<feature type="region of interest" description="Disordered" evidence="2">
    <location>
        <begin position="145"/>
        <end position="174"/>
    </location>
</feature>
<feature type="region of interest" description="Disordered" evidence="2">
    <location>
        <begin position="1"/>
        <end position="96"/>
    </location>
</feature>
<keyword evidence="4" id="KW-1185">Reference proteome</keyword>
<protein>
    <submittedName>
        <fullName evidence="3">Uncharacterized protein</fullName>
    </submittedName>
</protein>
<sequence length="281" mass="30911">MIALPVAADRIHPEPCQSGSLETQPAAPHAAADSRARSCQTPAQREPEPRGGSAMSSGRPPDGPRSAGRRAQIATRGIAGTPGGISGAYIGTPSGDLRSDPRHAGLVIDASGQRYVSIGRHYYAVRNDPANETWRAVQLQDPAKPGIPLVRDRTGNWKPHNDTGLPGGSPNDPRIEAERRSLESSRNWYLDYVQMLTTQERAALLLIDMTDGERQRAEDRLREIQDRAEDAAEQERELHQIEQRLLHAERSLRGVLDALYAIRNMVRDIEQNLALLPPRSP</sequence>
<organism evidence="3 4">
    <name type="scientific">Paraburkholderia solisilvae</name>
    <dbReference type="NCBI Taxonomy" id="624376"/>
    <lineage>
        <taxon>Bacteria</taxon>
        <taxon>Pseudomonadati</taxon>
        <taxon>Pseudomonadota</taxon>
        <taxon>Betaproteobacteria</taxon>
        <taxon>Burkholderiales</taxon>
        <taxon>Burkholderiaceae</taxon>
        <taxon>Paraburkholderia</taxon>
    </lineage>
</organism>
<evidence type="ECO:0000256" key="2">
    <source>
        <dbReference type="SAM" id="MobiDB-lite"/>
    </source>
</evidence>
<dbReference type="AlphaFoldDB" id="A0A6J5CZ42"/>
<proteinExistence type="predicted"/>
<keyword evidence="1" id="KW-0175">Coiled coil</keyword>
<reference evidence="3 4" key="1">
    <citation type="submission" date="2020-04" db="EMBL/GenBank/DDBJ databases">
        <authorList>
            <person name="De Canck E."/>
        </authorList>
    </citation>
    <scope>NUCLEOTIDE SEQUENCE [LARGE SCALE GENOMIC DNA]</scope>
    <source>
        <strain evidence="3 4">LMG 29739</strain>
    </source>
</reference>
<evidence type="ECO:0000256" key="1">
    <source>
        <dbReference type="SAM" id="Coils"/>
    </source>
</evidence>
<feature type="compositionally biased region" description="Basic and acidic residues" evidence="2">
    <location>
        <begin position="150"/>
        <end position="161"/>
    </location>
</feature>
<accession>A0A6J5CZ42</accession>
<dbReference type="RefSeq" id="WP_175108849.1">
    <property type="nucleotide sequence ID" value="NZ_CADIKF010000001.1"/>
</dbReference>
<evidence type="ECO:0000313" key="4">
    <source>
        <dbReference type="Proteomes" id="UP000494329"/>
    </source>
</evidence>
<name>A0A6J5CZ42_9BURK</name>
<gene>
    <name evidence="3" type="ORF">LMG29739_00181</name>
</gene>